<evidence type="ECO:0000313" key="2">
    <source>
        <dbReference type="EMBL" id="MFC7750445.1"/>
    </source>
</evidence>
<protein>
    <submittedName>
        <fullName evidence="2">DUF2768 family protein</fullName>
    </submittedName>
</protein>
<keyword evidence="1" id="KW-0812">Transmembrane</keyword>
<gene>
    <name evidence="2" type="ORF">ACFQWB_10970</name>
</gene>
<dbReference type="InterPro" id="IPR020076">
    <property type="entry name" value="DUF2768"/>
</dbReference>
<comment type="caution">
    <text evidence="2">The sequence shown here is derived from an EMBL/GenBank/DDBJ whole genome shotgun (WGS) entry which is preliminary data.</text>
</comment>
<dbReference type="EMBL" id="JBHTGQ010000023">
    <property type="protein sequence ID" value="MFC7750445.1"/>
    <property type="molecule type" value="Genomic_DNA"/>
</dbReference>
<sequence length="62" mass="6777">MDQISSLDKMWFSLISIGLMAVATFLISFARAKTRGIVRFALSALAVIALIYAVLTMLISLL</sequence>
<proteinExistence type="predicted"/>
<organism evidence="2 3">
    <name type="scientific">Paenibacillus thermoaerophilus</name>
    <dbReference type="NCBI Taxonomy" id="1215385"/>
    <lineage>
        <taxon>Bacteria</taxon>
        <taxon>Bacillati</taxon>
        <taxon>Bacillota</taxon>
        <taxon>Bacilli</taxon>
        <taxon>Bacillales</taxon>
        <taxon>Paenibacillaceae</taxon>
        <taxon>Paenibacillus</taxon>
    </lineage>
</organism>
<name>A0ABW2V5V8_9BACL</name>
<evidence type="ECO:0000313" key="3">
    <source>
        <dbReference type="Proteomes" id="UP001596528"/>
    </source>
</evidence>
<dbReference type="Proteomes" id="UP001596528">
    <property type="component" value="Unassembled WGS sequence"/>
</dbReference>
<dbReference type="RefSeq" id="WP_342774267.1">
    <property type="nucleotide sequence ID" value="NZ_JBHTGQ010000023.1"/>
</dbReference>
<keyword evidence="3" id="KW-1185">Reference proteome</keyword>
<reference evidence="3" key="1">
    <citation type="journal article" date="2019" name="Int. J. Syst. Evol. Microbiol.">
        <title>The Global Catalogue of Microorganisms (GCM) 10K type strain sequencing project: providing services to taxonomists for standard genome sequencing and annotation.</title>
        <authorList>
            <consortium name="The Broad Institute Genomics Platform"/>
            <consortium name="The Broad Institute Genome Sequencing Center for Infectious Disease"/>
            <person name="Wu L."/>
            <person name="Ma J."/>
        </authorList>
    </citation>
    <scope>NUCLEOTIDE SEQUENCE [LARGE SCALE GENOMIC DNA]</scope>
    <source>
        <strain evidence="3">JCM 18657</strain>
    </source>
</reference>
<feature type="transmembrane region" description="Helical" evidence="1">
    <location>
        <begin position="12"/>
        <end position="30"/>
    </location>
</feature>
<dbReference type="Pfam" id="PF10966">
    <property type="entry name" value="DUF2768"/>
    <property type="match status" value="1"/>
</dbReference>
<keyword evidence="1" id="KW-0472">Membrane</keyword>
<feature type="transmembrane region" description="Helical" evidence="1">
    <location>
        <begin position="37"/>
        <end position="59"/>
    </location>
</feature>
<accession>A0ABW2V5V8</accession>
<keyword evidence="1" id="KW-1133">Transmembrane helix</keyword>
<evidence type="ECO:0000256" key="1">
    <source>
        <dbReference type="SAM" id="Phobius"/>
    </source>
</evidence>